<feature type="region of interest" description="Disordered" evidence="1">
    <location>
        <begin position="18"/>
        <end position="47"/>
    </location>
</feature>
<sequence length="101" mass="11364">MFKQYKHALGFKLSLDFSDDRAVGGGSRWQTRGSRPPEADERRERRGEYRVSIREPAGVAVAVEPAKLVFDREGRELEFRIRVSADAVKLSPGSARTESGR</sequence>
<protein>
    <recommendedName>
        <fullName evidence="2">Subtilisin-like protease fibronectin type-III domain-containing protein</fullName>
    </recommendedName>
</protein>
<dbReference type="AlphaFoldDB" id="A0A6V7PH25"/>
<organism evidence="3">
    <name type="scientific">Ananas comosus var. bracteatus</name>
    <name type="common">red pineapple</name>
    <dbReference type="NCBI Taxonomy" id="296719"/>
    <lineage>
        <taxon>Eukaryota</taxon>
        <taxon>Viridiplantae</taxon>
        <taxon>Streptophyta</taxon>
        <taxon>Embryophyta</taxon>
        <taxon>Tracheophyta</taxon>
        <taxon>Spermatophyta</taxon>
        <taxon>Magnoliopsida</taxon>
        <taxon>Liliopsida</taxon>
        <taxon>Poales</taxon>
        <taxon>Bromeliaceae</taxon>
        <taxon>Bromelioideae</taxon>
        <taxon>Ananas</taxon>
    </lineage>
</organism>
<name>A0A6V7PH25_ANACO</name>
<feature type="compositionally biased region" description="Basic and acidic residues" evidence="1">
    <location>
        <begin position="35"/>
        <end position="47"/>
    </location>
</feature>
<accession>A0A6V7PH25</accession>
<feature type="domain" description="Subtilisin-like protease fibronectin type-III" evidence="2">
    <location>
        <begin position="45"/>
        <end position="87"/>
    </location>
</feature>
<evidence type="ECO:0000259" key="2">
    <source>
        <dbReference type="Pfam" id="PF17766"/>
    </source>
</evidence>
<gene>
    <name evidence="3" type="ORF">CB5_LOCUS13027</name>
</gene>
<proteinExistence type="predicted"/>
<evidence type="ECO:0000313" key="3">
    <source>
        <dbReference type="EMBL" id="CAD1829816.1"/>
    </source>
</evidence>
<dbReference type="Pfam" id="PF17766">
    <property type="entry name" value="fn3_6"/>
    <property type="match status" value="1"/>
</dbReference>
<dbReference type="EMBL" id="LR862130">
    <property type="protein sequence ID" value="CAD1829816.1"/>
    <property type="molecule type" value="Genomic_DNA"/>
</dbReference>
<dbReference type="Gene3D" id="2.60.40.2310">
    <property type="match status" value="1"/>
</dbReference>
<dbReference type="InterPro" id="IPR041469">
    <property type="entry name" value="Subtilisin-like_FN3"/>
</dbReference>
<evidence type="ECO:0000256" key="1">
    <source>
        <dbReference type="SAM" id="MobiDB-lite"/>
    </source>
</evidence>
<reference evidence="3" key="1">
    <citation type="submission" date="2020-07" db="EMBL/GenBank/DDBJ databases">
        <authorList>
            <person name="Lin J."/>
        </authorList>
    </citation>
    <scope>NUCLEOTIDE SEQUENCE</scope>
</reference>